<dbReference type="EMBL" id="FQTW01000024">
    <property type="protein sequence ID" value="SHF03592.1"/>
    <property type="molecule type" value="Genomic_DNA"/>
</dbReference>
<gene>
    <name evidence="1" type="ORF">SAMN05444278_1241</name>
</gene>
<accession>A0A1M4YDP0</accession>
<organism evidence="1 2">
    <name type="scientific">Psychroflexus salarius</name>
    <dbReference type="NCBI Taxonomy" id="1155689"/>
    <lineage>
        <taxon>Bacteria</taxon>
        <taxon>Pseudomonadati</taxon>
        <taxon>Bacteroidota</taxon>
        <taxon>Flavobacteriia</taxon>
        <taxon>Flavobacteriales</taxon>
        <taxon>Flavobacteriaceae</taxon>
        <taxon>Psychroflexus</taxon>
    </lineage>
</organism>
<dbReference type="AlphaFoldDB" id="A0A1M4YDP0"/>
<sequence>MVRIYFDKQIFSHLFKQEKAQYVKLLNQIRKQKASLFCYSHAHLLDLKNDKTNIKYSELEFMDSIVNDNYLSYHAIEKKTSCYLARPLEAFADVEKETDDIDFSSIFDFDTSDLNPEDQEKFENAKNLLTETKLDFNFPEMENLDSSITDPLKNFLPFGKEPMSIMQWSEHFMGMLKNMQEDKTVYKGLRNVTDKHINNGKFTIDYDEIDFNEDLKDSHLQKTFIEYVNSNLNPNGDKEISKYDFFTNAYFTLDLLGISKEPSKSVRFNNMLNDGIHSYYGAYCDCVVSDDNGFLKKTRALYKLLGINTKVIHADDFIQSFDFIVEKEEKDLDSFSELLVNDLENGLIVDSYKSIDINRETNTIKPAHNYLGFFNRIDNIVEEGKSYLYFYRKTNNYSNFTFLREYELVVNNAVKIFGADNHFKEKFEWEKEKDLIQSDKWYGRKWEFETFTLKIETNKGSGKLSILISMK</sequence>
<evidence type="ECO:0000313" key="2">
    <source>
        <dbReference type="Proteomes" id="UP000184462"/>
    </source>
</evidence>
<reference evidence="1 2" key="1">
    <citation type="submission" date="2016-11" db="EMBL/GenBank/DDBJ databases">
        <authorList>
            <person name="Jaros S."/>
            <person name="Januszkiewicz K."/>
            <person name="Wedrychowicz H."/>
        </authorList>
    </citation>
    <scope>NUCLEOTIDE SEQUENCE [LARGE SCALE GENOMIC DNA]</scope>
    <source>
        <strain evidence="1 2">DSM 25661</strain>
    </source>
</reference>
<dbReference type="Proteomes" id="UP000184462">
    <property type="component" value="Unassembled WGS sequence"/>
</dbReference>
<evidence type="ECO:0000313" key="1">
    <source>
        <dbReference type="EMBL" id="SHF03592.1"/>
    </source>
</evidence>
<keyword evidence="2" id="KW-1185">Reference proteome</keyword>
<name>A0A1M4YDP0_9FLAO</name>
<dbReference type="RefSeq" id="WP_073193759.1">
    <property type="nucleotide sequence ID" value="NZ_FQTW01000024.1"/>
</dbReference>
<dbReference type="OrthoDB" id="1413206at2"/>
<proteinExistence type="predicted"/>
<protein>
    <submittedName>
        <fullName evidence="1">Uncharacterized protein</fullName>
    </submittedName>
</protein>